<sequence length="585" mass="67286">MDFFYWLGNQVYEFQRRPKESEEVPKVKVGNSPQLPKTPQLPLKLENPNSSKELELLKTIEKLKRELEQKDLIIAEKNKQLQNKDSEISLLTINNNQIEPEPSKEKNIRKFLLNFGENLPNNLSEIKEPPNNSLAVKEKEVELQAQIQGSSKITELVNQEIKISRERKFSLNTKQTGEALELLTSLESNSVSLVFLDPQYEPVRNVLSANYPLYCQSDYQILRILEQVERVLKPSNDRIPLWLLKTPALKIVDFLVWHKKNTLGLVFKNRSFGNVWEEAVLAPSKRKHPHQKPKELIKALIEATTNQGDLIIDPCAGSFVVLEVCQELKREFCGVDLTFKELREFLKESVLLKNVKDAEEFLEYLEKRYIRVNGRHGRMDNGGHSLLVSVLQRDINNYRNANYRQKEAEFFPLIEKHLAECKEVQKNIAAVDAKKNDGLVYDDGKTLKEKGYSEDVIAKFSPVSGDSSALTLYLGLLSAYYQKPISQEVAASGRIDIGKYSEFGGCPWCFYEELIEDTEENFSQVKISPVDGLEYKIPVAVKKGVKKLVLSTEQKKNYEQVVSPEIREKLKVYYVKNVEELEKLF</sequence>
<dbReference type="InterPro" id="IPR014721">
    <property type="entry name" value="Ribsml_uS5_D2-typ_fold_subgr"/>
</dbReference>
<dbReference type="EMBL" id="CAJVPS010000884">
    <property type="protein sequence ID" value="CAG8513585.1"/>
    <property type="molecule type" value="Genomic_DNA"/>
</dbReference>
<dbReference type="PRINTS" id="PR00506">
    <property type="entry name" value="D21N6MTFRASE"/>
</dbReference>
<gene>
    <name evidence="6" type="ORF">ALEPTO_LOCUS4101</name>
</gene>
<feature type="domain" description="DNA methylase N-4/N-6" evidence="5">
    <location>
        <begin position="268"/>
        <end position="338"/>
    </location>
</feature>
<evidence type="ECO:0000256" key="2">
    <source>
        <dbReference type="ARBA" id="ARBA00022679"/>
    </source>
</evidence>
<evidence type="ECO:0000313" key="6">
    <source>
        <dbReference type="EMBL" id="CAG8513585.1"/>
    </source>
</evidence>
<accession>A0A9N9A144</accession>
<keyword evidence="3" id="KW-0949">S-adenosyl-L-methionine</keyword>
<dbReference type="InterPro" id="IPR002941">
    <property type="entry name" value="DNA_methylase_N4/N6"/>
</dbReference>
<evidence type="ECO:0000256" key="4">
    <source>
        <dbReference type="SAM" id="MobiDB-lite"/>
    </source>
</evidence>
<organism evidence="6 7">
    <name type="scientific">Ambispora leptoticha</name>
    <dbReference type="NCBI Taxonomy" id="144679"/>
    <lineage>
        <taxon>Eukaryota</taxon>
        <taxon>Fungi</taxon>
        <taxon>Fungi incertae sedis</taxon>
        <taxon>Mucoromycota</taxon>
        <taxon>Glomeromycotina</taxon>
        <taxon>Glomeromycetes</taxon>
        <taxon>Archaeosporales</taxon>
        <taxon>Ambisporaceae</taxon>
        <taxon>Ambispora</taxon>
    </lineage>
</organism>
<evidence type="ECO:0000256" key="3">
    <source>
        <dbReference type="ARBA" id="ARBA00022691"/>
    </source>
</evidence>
<dbReference type="Gene3D" id="3.30.230.10">
    <property type="match status" value="1"/>
</dbReference>
<keyword evidence="1" id="KW-0489">Methyltransferase</keyword>
<dbReference type="InterPro" id="IPR029063">
    <property type="entry name" value="SAM-dependent_MTases_sf"/>
</dbReference>
<evidence type="ECO:0000259" key="5">
    <source>
        <dbReference type="Pfam" id="PF01555"/>
    </source>
</evidence>
<reference evidence="6" key="1">
    <citation type="submission" date="2021-06" db="EMBL/GenBank/DDBJ databases">
        <authorList>
            <person name="Kallberg Y."/>
            <person name="Tangrot J."/>
            <person name="Rosling A."/>
        </authorList>
    </citation>
    <scope>NUCLEOTIDE SEQUENCE</scope>
    <source>
        <strain evidence="6">FL130A</strain>
    </source>
</reference>
<dbReference type="AlphaFoldDB" id="A0A9N9A144"/>
<name>A0A9N9A144_9GLOM</name>
<dbReference type="Proteomes" id="UP000789508">
    <property type="component" value="Unassembled WGS sequence"/>
</dbReference>
<dbReference type="Gene3D" id="3.40.50.150">
    <property type="entry name" value="Vaccinia Virus protein VP39"/>
    <property type="match status" value="1"/>
</dbReference>
<comment type="caution">
    <text evidence="6">The sequence shown here is derived from an EMBL/GenBank/DDBJ whole genome shotgun (WGS) entry which is preliminary data.</text>
</comment>
<evidence type="ECO:0000256" key="1">
    <source>
        <dbReference type="ARBA" id="ARBA00022603"/>
    </source>
</evidence>
<keyword evidence="7" id="KW-1185">Reference proteome</keyword>
<dbReference type="GO" id="GO:0003677">
    <property type="term" value="F:DNA binding"/>
    <property type="evidence" value="ECO:0007669"/>
    <property type="project" value="InterPro"/>
</dbReference>
<dbReference type="GO" id="GO:0008170">
    <property type="term" value="F:N-methyltransferase activity"/>
    <property type="evidence" value="ECO:0007669"/>
    <property type="project" value="InterPro"/>
</dbReference>
<keyword evidence="2" id="KW-0808">Transferase</keyword>
<dbReference type="Pfam" id="PF01555">
    <property type="entry name" value="N6_N4_Mtase"/>
    <property type="match status" value="1"/>
</dbReference>
<evidence type="ECO:0000313" key="7">
    <source>
        <dbReference type="Proteomes" id="UP000789508"/>
    </source>
</evidence>
<dbReference type="OrthoDB" id="2433712at2759"/>
<dbReference type="InterPro" id="IPR002295">
    <property type="entry name" value="N4/N6-MTase_EcoPI_Mod-like"/>
</dbReference>
<feature type="compositionally biased region" description="Basic and acidic residues" evidence="4">
    <location>
        <begin position="17"/>
        <end position="26"/>
    </location>
</feature>
<protein>
    <submittedName>
        <fullName evidence="6">9183_t:CDS:1</fullName>
    </submittedName>
</protein>
<feature type="region of interest" description="Disordered" evidence="4">
    <location>
        <begin position="17"/>
        <end position="41"/>
    </location>
</feature>
<dbReference type="SUPFAM" id="SSF53335">
    <property type="entry name" value="S-adenosyl-L-methionine-dependent methyltransferases"/>
    <property type="match status" value="1"/>
</dbReference>
<dbReference type="GO" id="GO:0032259">
    <property type="term" value="P:methylation"/>
    <property type="evidence" value="ECO:0007669"/>
    <property type="project" value="UniProtKB-KW"/>
</dbReference>
<proteinExistence type="predicted"/>